<dbReference type="EMBL" id="VFQE01000001">
    <property type="protein sequence ID" value="TQN43111.1"/>
    <property type="molecule type" value="Genomic_DNA"/>
</dbReference>
<evidence type="ECO:0000256" key="1">
    <source>
        <dbReference type="SAM" id="MobiDB-lite"/>
    </source>
</evidence>
<feature type="region of interest" description="Disordered" evidence="1">
    <location>
        <begin position="34"/>
        <end position="62"/>
    </location>
</feature>
<dbReference type="AlphaFoldDB" id="A0A543PGB6"/>
<accession>A0A543PGB6</accession>
<feature type="compositionally biased region" description="Low complexity" evidence="1">
    <location>
        <begin position="42"/>
        <end position="51"/>
    </location>
</feature>
<proteinExistence type="predicted"/>
<keyword evidence="3" id="KW-1185">Reference proteome</keyword>
<protein>
    <submittedName>
        <fullName evidence="2">Uncharacterized protein</fullName>
    </submittedName>
</protein>
<comment type="caution">
    <text evidence="2">The sequence shown here is derived from an EMBL/GenBank/DDBJ whole genome shotgun (WGS) entry which is preliminary data.</text>
</comment>
<organism evidence="2 3">
    <name type="scientific">Blastococcus colisei</name>
    <dbReference type="NCBI Taxonomy" id="1564162"/>
    <lineage>
        <taxon>Bacteria</taxon>
        <taxon>Bacillati</taxon>
        <taxon>Actinomycetota</taxon>
        <taxon>Actinomycetes</taxon>
        <taxon>Geodermatophilales</taxon>
        <taxon>Geodermatophilaceae</taxon>
        <taxon>Blastococcus</taxon>
    </lineage>
</organism>
<gene>
    <name evidence="2" type="ORF">FHU33_2537</name>
</gene>
<sequence>MSGWLLPALVLVAALAATYRCCLRPMRGGVCHPAPARTPTADDGLQRQLRQARAERDRLRAQ</sequence>
<dbReference type="Proteomes" id="UP000319865">
    <property type="component" value="Unassembled WGS sequence"/>
</dbReference>
<reference evidence="2 3" key="1">
    <citation type="submission" date="2019-06" db="EMBL/GenBank/DDBJ databases">
        <title>Sequencing the genomes of 1000 actinobacteria strains.</title>
        <authorList>
            <person name="Klenk H.-P."/>
        </authorList>
    </citation>
    <scope>NUCLEOTIDE SEQUENCE [LARGE SCALE GENOMIC DNA]</scope>
    <source>
        <strain evidence="2 3">DSM 46837</strain>
    </source>
</reference>
<name>A0A543PGB6_9ACTN</name>
<evidence type="ECO:0000313" key="2">
    <source>
        <dbReference type="EMBL" id="TQN43111.1"/>
    </source>
</evidence>
<feature type="compositionally biased region" description="Basic and acidic residues" evidence="1">
    <location>
        <begin position="52"/>
        <end position="62"/>
    </location>
</feature>
<dbReference type="RefSeq" id="WP_142025652.1">
    <property type="nucleotide sequence ID" value="NZ_VFQE01000001.1"/>
</dbReference>
<evidence type="ECO:0000313" key="3">
    <source>
        <dbReference type="Proteomes" id="UP000319865"/>
    </source>
</evidence>